<evidence type="ECO:0000313" key="2">
    <source>
        <dbReference type="EMBL" id="PZQ96639.1"/>
    </source>
</evidence>
<dbReference type="EMBL" id="QFQS01000003">
    <property type="protein sequence ID" value="PZQ96639.1"/>
    <property type="molecule type" value="Genomic_DNA"/>
</dbReference>
<sequence length="167" mass="18386">MTAPRLMTERLILRMPVMSDLDAFIAFWATDRAKGMGGPHGADQAWFWFCHDVAQWHLLNVGGLTIERQSDGAVIGNVAISQGPVFPETELGYFLHDGFEGQGYMAEAARAMRDWAFGPRGLPTLVSYISPDNHASARVAEKLGAVIDPDAPGMFPGDRVYRHRRAA</sequence>
<dbReference type="PANTHER" id="PTHR43792">
    <property type="entry name" value="GNAT FAMILY, PUTATIVE (AFU_ORTHOLOGUE AFUA_3G00765)-RELATED-RELATED"/>
    <property type="match status" value="1"/>
</dbReference>
<evidence type="ECO:0000259" key="1">
    <source>
        <dbReference type="PROSITE" id="PS51186"/>
    </source>
</evidence>
<accession>A0A2W5S4H6</accession>
<comment type="caution">
    <text evidence="2">The sequence shown here is derived from an EMBL/GenBank/DDBJ whole genome shotgun (WGS) entry which is preliminary data.</text>
</comment>
<dbReference type="AlphaFoldDB" id="A0A2W5S4H6"/>
<dbReference type="SUPFAM" id="SSF55729">
    <property type="entry name" value="Acyl-CoA N-acyltransferases (Nat)"/>
    <property type="match status" value="1"/>
</dbReference>
<dbReference type="Proteomes" id="UP000248975">
    <property type="component" value="Unassembled WGS sequence"/>
</dbReference>
<reference evidence="2 3" key="1">
    <citation type="submission" date="2017-08" db="EMBL/GenBank/DDBJ databases">
        <title>Infants hospitalized years apart are colonized by the same room-sourced microbial strains.</title>
        <authorList>
            <person name="Brooks B."/>
            <person name="Olm M.R."/>
            <person name="Firek B.A."/>
            <person name="Baker R."/>
            <person name="Thomas B.C."/>
            <person name="Morowitz M.J."/>
            <person name="Banfield J.F."/>
        </authorList>
    </citation>
    <scope>NUCLEOTIDE SEQUENCE [LARGE SCALE GENOMIC DNA]</scope>
    <source>
        <strain evidence="2">S2_003_000_R2_11</strain>
    </source>
</reference>
<gene>
    <name evidence="2" type="ORF">DI533_13640</name>
</gene>
<dbReference type="Gene3D" id="3.40.630.30">
    <property type="match status" value="1"/>
</dbReference>
<proteinExistence type="predicted"/>
<dbReference type="Pfam" id="PF13302">
    <property type="entry name" value="Acetyltransf_3"/>
    <property type="match status" value="1"/>
</dbReference>
<dbReference type="PANTHER" id="PTHR43792:SF1">
    <property type="entry name" value="N-ACETYLTRANSFERASE DOMAIN-CONTAINING PROTEIN"/>
    <property type="match status" value="1"/>
</dbReference>
<protein>
    <submittedName>
        <fullName evidence="2">GNAT family N-acetyltransferase</fullName>
    </submittedName>
</protein>
<dbReference type="InterPro" id="IPR051531">
    <property type="entry name" value="N-acetyltransferase"/>
</dbReference>
<name>A0A2W5S4H6_CERSP</name>
<dbReference type="InterPro" id="IPR000182">
    <property type="entry name" value="GNAT_dom"/>
</dbReference>
<dbReference type="InterPro" id="IPR016181">
    <property type="entry name" value="Acyl_CoA_acyltransferase"/>
</dbReference>
<dbReference type="PROSITE" id="PS51186">
    <property type="entry name" value="GNAT"/>
    <property type="match status" value="1"/>
</dbReference>
<organism evidence="2 3">
    <name type="scientific">Cereibacter sphaeroides</name>
    <name type="common">Rhodobacter sphaeroides</name>
    <dbReference type="NCBI Taxonomy" id="1063"/>
    <lineage>
        <taxon>Bacteria</taxon>
        <taxon>Pseudomonadati</taxon>
        <taxon>Pseudomonadota</taxon>
        <taxon>Alphaproteobacteria</taxon>
        <taxon>Rhodobacterales</taxon>
        <taxon>Paracoccaceae</taxon>
        <taxon>Cereibacter</taxon>
    </lineage>
</organism>
<dbReference type="GO" id="GO:0016747">
    <property type="term" value="F:acyltransferase activity, transferring groups other than amino-acyl groups"/>
    <property type="evidence" value="ECO:0007669"/>
    <property type="project" value="InterPro"/>
</dbReference>
<evidence type="ECO:0000313" key="3">
    <source>
        <dbReference type="Proteomes" id="UP000248975"/>
    </source>
</evidence>
<feature type="domain" description="N-acetyltransferase" evidence="1">
    <location>
        <begin position="11"/>
        <end position="166"/>
    </location>
</feature>
<keyword evidence="2" id="KW-0808">Transferase</keyword>